<feature type="domain" description="DUF6537" evidence="9">
    <location>
        <begin position="1003"/>
        <end position="1196"/>
    </location>
</feature>
<dbReference type="InterPro" id="IPR051457">
    <property type="entry name" value="2-oxoacid:Fd_oxidoreductase"/>
</dbReference>
<dbReference type="PANTHER" id="PTHR48084">
    <property type="entry name" value="2-OXOGLUTARATE OXIDOREDUCTASE SUBUNIT KORB-RELATED"/>
    <property type="match status" value="1"/>
</dbReference>
<feature type="domain" description="Thiamine pyrophosphate enzyme TPP-binding" evidence="8">
    <location>
        <begin position="464"/>
        <end position="556"/>
    </location>
</feature>
<dbReference type="GO" id="GO:0016625">
    <property type="term" value="F:oxidoreductase activity, acting on the aldehyde or oxo group of donors, iron-sulfur protein as acceptor"/>
    <property type="evidence" value="ECO:0007669"/>
    <property type="project" value="UniProtKB-ARBA"/>
</dbReference>
<dbReference type="Gene3D" id="3.40.920.10">
    <property type="entry name" value="Pyruvate-ferredoxin oxidoreductase, PFOR, domain III"/>
    <property type="match status" value="1"/>
</dbReference>
<dbReference type="CDD" id="cd07034">
    <property type="entry name" value="TPP_PYR_PFOR_IOR-alpha_like"/>
    <property type="match status" value="1"/>
</dbReference>
<keyword evidence="1" id="KW-0813">Transport</keyword>
<dbReference type="InterPro" id="IPR002869">
    <property type="entry name" value="Pyrv_flavodox_OxRed_cen"/>
</dbReference>
<name>A0A857KU92_9ACTN</name>
<feature type="domain" description="Pyruvate/ketoisovalerate oxidoreductase catalytic" evidence="7">
    <location>
        <begin position="774"/>
        <end position="960"/>
    </location>
</feature>
<keyword evidence="5" id="KW-0408">Iron</keyword>
<dbReference type="RefSeq" id="WP_005187909.1">
    <property type="nucleotide sequence ID" value="NZ_CP045804.1"/>
</dbReference>
<dbReference type="GO" id="GO:0030976">
    <property type="term" value="F:thiamine pyrophosphate binding"/>
    <property type="evidence" value="ECO:0007669"/>
    <property type="project" value="InterPro"/>
</dbReference>
<dbReference type="SUPFAM" id="SSF53323">
    <property type="entry name" value="Pyruvate-ferredoxin oxidoreductase, PFOR, domain III"/>
    <property type="match status" value="1"/>
</dbReference>
<dbReference type="InterPro" id="IPR002880">
    <property type="entry name" value="Pyrv_Fd/Flavodoxin_OxRdtase_N"/>
</dbReference>
<dbReference type="InterPro" id="IPR011766">
    <property type="entry name" value="TPP_enzyme_TPP-bd"/>
</dbReference>
<dbReference type="InterPro" id="IPR009014">
    <property type="entry name" value="Transketo_C/PFOR_II"/>
</dbReference>
<dbReference type="Pfam" id="PF01558">
    <property type="entry name" value="POR"/>
    <property type="match status" value="1"/>
</dbReference>
<gene>
    <name evidence="10" type="ORF">GII30_04750</name>
</gene>
<dbReference type="Pfam" id="PF20169">
    <property type="entry name" value="DUF6537"/>
    <property type="match status" value="1"/>
</dbReference>
<evidence type="ECO:0000256" key="6">
    <source>
        <dbReference type="ARBA" id="ARBA00023014"/>
    </source>
</evidence>
<dbReference type="PANTHER" id="PTHR48084:SF3">
    <property type="entry name" value="SUBUNIT OF PYRUVATE:FLAVODOXIN OXIDOREDUCTASE"/>
    <property type="match status" value="1"/>
</dbReference>
<dbReference type="InterPro" id="IPR019752">
    <property type="entry name" value="Pyrv/ketoisovalerate_OxRed_cat"/>
</dbReference>
<keyword evidence="2" id="KW-0479">Metal-binding</keyword>
<dbReference type="AlphaFoldDB" id="A0A857KU92"/>
<dbReference type="Gene3D" id="3.40.50.970">
    <property type="match status" value="2"/>
</dbReference>
<dbReference type="NCBIfam" id="NF009589">
    <property type="entry name" value="PRK13030.1"/>
    <property type="match status" value="1"/>
</dbReference>
<evidence type="ECO:0000256" key="1">
    <source>
        <dbReference type="ARBA" id="ARBA00022448"/>
    </source>
</evidence>
<evidence type="ECO:0000313" key="10">
    <source>
        <dbReference type="EMBL" id="QHN38579.1"/>
    </source>
</evidence>
<dbReference type="SUPFAM" id="SSF52518">
    <property type="entry name" value="Thiamin diphosphate-binding fold (THDP-binding)"/>
    <property type="match status" value="2"/>
</dbReference>
<evidence type="ECO:0000259" key="9">
    <source>
        <dbReference type="Pfam" id="PF20169"/>
    </source>
</evidence>
<dbReference type="SUPFAM" id="SSF52922">
    <property type="entry name" value="TK C-terminal domain-like"/>
    <property type="match status" value="1"/>
</dbReference>
<evidence type="ECO:0000256" key="2">
    <source>
        <dbReference type="ARBA" id="ARBA00022485"/>
    </source>
</evidence>
<dbReference type="EMBL" id="CP045810">
    <property type="protein sequence ID" value="QHN38579.1"/>
    <property type="molecule type" value="Genomic_DNA"/>
</dbReference>
<accession>A0A857KU92</accession>
<organism evidence="10">
    <name type="scientific">Gordonia amarae</name>
    <dbReference type="NCBI Taxonomy" id="36821"/>
    <lineage>
        <taxon>Bacteria</taxon>
        <taxon>Bacillati</taxon>
        <taxon>Actinomycetota</taxon>
        <taxon>Actinomycetes</taxon>
        <taxon>Mycobacteriales</taxon>
        <taxon>Gordoniaceae</taxon>
        <taxon>Gordonia</taxon>
    </lineage>
</organism>
<evidence type="ECO:0000259" key="7">
    <source>
        <dbReference type="Pfam" id="PF01558"/>
    </source>
</evidence>
<dbReference type="GO" id="GO:0000287">
    <property type="term" value="F:magnesium ion binding"/>
    <property type="evidence" value="ECO:0007669"/>
    <property type="project" value="UniProtKB-ARBA"/>
</dbReference>
<dbReference type="InterPro" id="IPR029061">
    <property type="entry name" value="THDP-binding"/>
</dbReference>
<dbReference type="GO" id="GO:0045333">
    <property type="term" value="P:cellular respiration"/>
    <property type="evidence" value="ECO:0007669"/>
    <property type="project" value="UniProtKB-ARBA"/>
</dbReference>
<keyword evidence="2" id="KW-0004">4Fe-4S</keyword>
<evidence type="ECO:0000259" key="8">
    <source>
        <dbReference type="Pfam" id="PF02775"/>
    </source>
</evidence>
<protein>
    <submittedName>
        <fullName evidence="10">Indolepyruvate ferredoxin oxidoreductase family protein</fullName>
    </submittedName>
</protein>
<evidence type="ECO:0000256" key="4">
    <source>
        <dbReference type="ARBA" id="ARBA00023002"/>
    </source>
</evidence>
<reference evidence="10" key="1">
    <citation type="journal article" date="2021" name="Nat. Microbiol.">
        <title>Cocultivation of an ultrasmall environmental parasitic bacterium with lytic ability against bacteria associated with wastewater foams.</title>
        <authorList>
            <person name="Batinovic S."/>
            <person name="Rose J.J.A."/>
            <person name="Ratcliffe J."/>
            <person name="Seviour R.J."/>
            <person name="Petrovski S."/>
        </authorList>
    </citation>
    <scope>NUCLEOTIDE SEQUENCE</scope>
    <source>
        <strain evidence="10">CON44</strain>
    </source>
</reference>
<sequence>MTIANERPARLSCTDTLDDRYTREDGTIYLPGIAALVRMIADRTRIDRTLGLRTASFVSGYEGSPLAGFDLELGRRRGLLEPLNVVHRPGLNEELAATSVMGSQLAAGVGLRADSPVDGVVGYWYGKAPGLDRATDAIRHANLVGAHPDGGAVAIVGDDPGAKSSTVPSASEMALADLYLPTLYPADSQDILDFGVHAALMSRASGLWTALKISAHVADGASTAVVHPDRLVPKLIGRSPHVPSGRLLGASLMELEQNQLTIRIPRALEYARRNRINRIVVSSPDDRIGIVAAGKTYLDVRNALRLFGITDADLRRLGIRILKLGMVYPLDRDIVHEFVGDTAAGRGLDEIIVVEEKRDFIETMLRDILFRHPGAPAIVGKANEDGSTLFSRFGELDVDAVTRALAGRLSRHHDVPAARSWLDNAARTRTRIELPLAVRTPYFCSGCPHNSSTKVADGTLVGAGIGCHAMVLLMDPRQVGDVVGTTQMGGEGAQWIGMAPFVSQDHFVQNIGDGTFAHSGSLALRAAVASGENITYKLLYNGTVAMTGGQEAIGGPDLADLVTLLASEGVAQVVVTSDDPDRTRKMLRGTASGVKVRHRDELLAAQTELAAIPGVTVLIHDQQCAADKRRKRKRGKQDTPTTRVMINERICEGCGDCGRKSNCLSVQPVDTEFGRKTRIDESSCNLDYSCLDGDCPAFVTVTPGTHRDRTPVNDLPPMPEVPPSLVEVRGTSLETPQADNVVSPGFEARRLAARRTSTDNGASGTFSMRITGIGGTGVVTISQVIATAATLDGRSARTVDMTGLAQKGGAVVSDVKISDQPVEQAAKVAARTCDLYLVCDSLVGTDPVNLKVAEAHRTVAVVSTTKMPTGAMVIDTKVGFPADAAVHSAIDEHVARAVYLDAVATSDALFGDEQFANMLLVGAACQSGALPVSAASIERAIELNGVAVATNVQAFRRGRQSVADPDALTAVLDSRSSHNEVEPSPDALRAVLSAGITDPVVSAVTVRRYEELIAYADRDYARAYLALVARVDRSGLGDGVTEAVARYLYKLMAYKDEYEVARLTADPEFAETVAHTYGDDASTSVRLHPPTLRAVGIDHKVGFGKWTRPALTGLARMKRLRGTTLDPFGHTEVRRTERELIGEYRDVVDRVLRAWRDGTIGAADVPAVIEMLSLPDMVRGYEHIKLDNVARYRDTLRRTMTEVLGPFAG</sequence>
<dbReference type="Pfam" id="PF02775">
    <property type="entry name" value="TPP_enzyme_C"/>
    <property type="match status" value="1"/>
</dbReference>
<proteinExistence type="predicted"/>
<keyword evidence="6" id="KW-0411">Iron-sulfur</keyword>
<dbReference type="GO" id="GO:0051539">
    <property type="term" value="F:4 iron, 4 sulfur cluster binding"/>
    <property type="evidence" value="ECO:0007669"/>
    <property type="project" value="UniProtKB-KW"/>
</dbReference>
<keyword evidence="4" id="KW-0560">Oxidoreductase</keyword>
<keyword evidence="3" id="KW-0249">Electron transport</keyword>
<evidence type="ECO:0000256" key="3">
    <source>
        <dbReference type="ARBA" id="ARBA00022982"/>
    </source>
</evidence>
<evidence type="ECO:0000256" key="5">
    <source>
        <dbReference type="ARBA" id="ARBA00023004"/>
    </source>
</evidence>
<dbReference type="InterPro" id="IPR046667">
    <property type="entry name" value="DUF6537"/>
</dbReference>